<dbReference type="AlphaFoldDB" id="A0A9N9J919"/>
<feature type="transmembrane region" description="Helical" evidence="6">
    <location>
        <begin position="343"/>
        <end position="363"/>
    </location>
</feature>
<keyword evidence="3 6" id="KW-0812">Transmembrane</keyword>
<keyword evidence="5 6" id="KW-0472">Membrane</keyword>
<dbReference type="EMBL" id="CAJVPY010019391">
    <property type="protein sequence ID" value="CAG8771367.1"/>
    <property type="molecule type" value="Genomic_DNA"/>
</dbReference>
<evidence type="ECO:0000259" key="7">
    <source>
        <dbReference type="PROSITE" id="PS50850"/>
    </source>
</evidence>
<feature type="transmembrane region" description="Helical" evidence="6">
    <location>
        <begin position="319"/>
        <end position="336"/>
    </location>
</feature>
<dbReference type="InterPro" id="IPR011701">
    <property type="entry name" value="MFS"/>
</dbReference>
<feature type="transmembrane region" description="Helical" evidence="6">
    <location>
        <begin position="369"/>
        <end position="392"/>
    </location>
</feature>
<feature type="transmembrane region" description="Helical" evidence="6">
    <location>
        <begin position="128"/>
        <end position="152"/>
    </location>
</feature>
<reference evidence="8" key="1">
    <citation type="submission" date="2021-06" db="EMBL/GenBank/DDBJ databases">
        <authorList>
            <person name="Kallberg Y."/>
            <person name="Tangrot J."/>
            <person name="Rosling A."/>
        </authorList>
    </citation>
    <scope>NUCLEOTIDE SEQUENCE</scope>
    <source>
        <strain evidence="8">MA453B</strain>
    </source>
</reference>
<feature type="transmembrane region" description="Helical" evidence="6">
    <location>
        <begin position="34"/>
        <end position="52"/>
    </location>
</feature>
<gene>
    <name evidence="8" type="ORF">DERYTH_LOCUS18721</name>
</gene>
<dbReference type="Gene3D" id="1.20.1250.20">
    <property type="entry name" value="MFS general substrate transporter like domains"/>
    <property type="match status" value="2"/>
</dbReference>
<evidence type="ECO:0000313" key="9">
    <source>
        <dbReference type="Proteomes" id="UP000789405"/>
    </source>
</evidence>
<evidence type="ECO:0000256" key="6">
    <source>
        <dbReference type="SAM" id="Phobius"/>
    </source>
</evidence>
<evidence type="ECO:0000256" key="2">
    <source>
        <dbReference type="ARBA" id="ARBA00022448"/>
    </source>
</evidence>
<feature type="domain" description="Major facilitator superfamily (MFS) profile" evidence="7">
    <location>
        <begin position="36"/>
        <end position="459"/>
    </location>
</feature>
<feature type="transmembrane region" description="Helical" evidence="6">
    <location>
        <begin position="279"/>
        <end position="299"/>
    </location>
</feature>
<dbReference type="GO" id="GO:0022857">
    <property type="term" value="F:transmembrane transporter activity"/>
    <property type="evidence" value="ECO:0007669"/>
    <property type="project" value="InterPro"/>
</dbReference>
<dbReference type="Proteomes" id="UP000789405">
    <property type="component" value="Unassembled WGS sequence"/>
</dbReference>
<dbReference type="PANTHER" id="PTHR43791">
    <property type="entry name" value="PERMEASE-RELATED"/>
    <property type="match status" value="1"/>
</dbReference>
<sequence>MDVSRTNEPMVNGTSTTEEMALVDKKKLLRKIDFRLLLILVIMNILACLDRSNIGNARLAGLENNLGLYGNQFQISLAVFYIGYVLFEIPSNMVISKFTPSKWIPALMVIWSAVICCMAAASNFGELIATRFLLGVAESGFTPGAFFLLSMWYKRSQYAIRFSLFYSGSVLSGAFGGLLAYLITKYMNGNGSLEGWRWLFLLEGIATFVFSLASFFILPNFPETATFLTVQERDYWVTSLRKDDYTLNDLRKDDYTLNGLQQHKITHYSLYLVIKDLKIYIEMLIGLFIGTTLNSIALYLPTVIHSMGFDPLESQLLTVPPYFVGWFISLAITLHSDKVEERSFHIVFGGCLAMIGFFGLAMIDSVNLLYASTFFCIAGVSTIAPLSVAWLTSIFSIPHDKRAIAQAMFFATANFSDEPLSLEAPWEKGEVHCLDVLTPTPGIMLNPNDRVWIRWQQNKSCHPLSDFEIKLHGSPNVKEYSAPIASNIMKMDYEWIAPVIPFNNVKNNTAYYIKVTTKALLDSNSVEVTVFGLTGPITISRKATTSPKTYFSPTNTTNTNDKIKNATISNGTKKGQQTSNCNSVISDFFVLGSN</sequence>
<feature type="non-terminal residue" evidence="8">
    <location>
        <position position="594"/>
    </location>
</feature>
<evidence type="ECO:0000256" key="1">
    <source>
        <dbReference type="ARBA" id="ARBA00004141"/>
    </source>
</evidence>
<evidence type="ECO:0000256" key="4">
    <source>
        <dbReference type="ARBA" id="ARBA00022989"/>
    </source>
</evidence>
<proteinExistence type="predicted"/>
<evidence type="ECO:0000256" key="5">
    <source>
        <dbReference type="ARBA" id="ARBA00023136"/>
    </source>
</evidence>
<dbReference type="InterPro" id="IPR036259">
    <property type="entry name" value="MFS_trans_sf"/>
</dbReference>
<keyword evidence="2" id="KW-0813">Transport</keyword>
<dbReference type="SUPFAM" id="SSF103473">
    <property type="entry name" value="MFS general substrate transporter"/>
    <property type="match status" value="1"/>
</dbReference>
<comment type="caution">
    <text evidence="8">The sequence shown here is derived from an EMBL/GenBank/DDBJ whole genome shotgun (WGS) entry which is preliminary data.</text>
</comment>
<keyword evidence="4 6" id="KW-1133">Transmembrane helix</keyword>
<comment type="subcellular location">
    <subcellularLocation>
        <location evidence="1">Membrane</location>
        <topology evidence="1">Multi-pass membrane protein</topology>
    </subcellularLocation>
</comment>
<name>A0A9N9J919_9GLOM</name>
<feature type="transmembrane region" description="Helical" evidence="6">
    <location>
        <begin position="72"/>
        <end position="91"/>
    </location>
</feature>
<dbReference type="InterPro" id="IPR020846">
    <property type="entry name" value="MFS_dom"/>
</dbReference>
<feature type="transmembrane region" description="Helical" evidence="6">
    <location>
        <begin position="103"/>
        <end position="122"/>
    </location>
</feature>
<evidence type="ECO:0000256" key="3">
    <source>
        <dbReference type="ARBA" id="ARBA00022692"/>
    </source>
</evidence>
<dbReference type="PANTHER" id="PTHR43791:SF36">
    <property type="entry name" value="TRANSPORTER, PUTATIVE (AFU_ORTHOLOGUE AFUA_6G08340)-RELATED"/>
    <property type="match status" value="1"/>
</dbReference>
<dbReference type="OrthoDB" id="2985014at2759"/>
<keyword evidence="9" id="KW-1185">Reference proteome</keyword>
<dbReference type="FunFam" id="1.20.1250.20:FF:000057">
    <property type="entry name" value="MFS general substrate transporter"/>
    <property type="match status" value="1"/>
</dbReference>
<accession>A0A9N9J919</accession>
<dbReference type="PROSITE" id="PS50850">
    <property type="entry name" value="MFS"/>
    <property type="match status" value="1"/>
</dbReference>
<feature type="transmembrane region" description="Helical" evidence="6">
    <location>
        <begin position="196"/>
        <end position="218"/>
    </location>
</feature>
<feature type="transmembrane region" description="Helical" evidence="6">
    <location>
        <begin position="164"/>
        <end position="184"/>
    </location>
</feature>
<protein>
    <submittedName>
        <fullName evidence="8">27046_t:CDS:1</fullName>
    </submittedName>
</protein>
<organism evidence="8 9">
    <name type="scientific">Dentiscutata erythropus</name>
    <dbReference type="NCBI Taxonomy" id="1348616"/>
    <lineage>
        <taxon>Eukaryota</taxon>
        <taxon>Fungi</taxon>
        <taxon>Fungi incertae sedis</taxon>
        <taxon>Mucoromycota</taxon>
        <taxon>Glomeromycotina</taxon>
        <taxon>Glomeromycetes</taxon>
        <taxon>Diversisporales</taxon>
        <taxon>Gigasporaceae</taxon>
        <taxon>Dentiscutata</taxon>
    </lineage>
</organism>
<dbReference type="Pfam" id="PF07690">
    <property type="entry name" value="MFS_1"/>
    <property type="match status" value="1"/>
</dbReference>
<dbReference type="GO" id="GO:0016020">
    <property type="term" value="C:membrane"/>
    <property type="evidence" value="ECO:0007669"/>
    <property type="project" value="UniProtKB-SubCell"/>
</dbReference>
<evidence type="ECO:0000313" key="8">
    <source>
        <dbReference type="EMBL" id="CAG8771367.1"/>
    </source>
</evidence>